<dbReference type="Proteomes" id="UP000470771">
    <property type="component" value="Unassembled WGS sequence"/>
</dbReference>
<gene>
    <name evidence="1" type="ORF">GQN54_13020</name>
</gene>
<dbReference type="EMBL" id="WWNE01000012">
    <property type="protein sequence ID" value="NBG67044.1"/>
    <property type="molecule type" value="Genomic_DNA"/>
</dbReference>
<dbReference type="RefSeq" id="WP_160633993.1">
    <property type="nucleotide sequence ID" value="NZ_WWNE01000012.1"/>
</dbReference>
<name>A0A6N9NMC3_9FLAO</name>
<dbReference type="Gene3D" id="2.120.10.30">
    <property type="entry name" value="TolB, C-terminal domain"/>
    <property type="match status" value="1"/>
</dbReference>
<comment type="caution">
    <text evidence="1">The sequence shown here is derived from an EMBL/GenBank/DDBJ whole genome shotgun (WGS) entry which is preliminary data.</text>
</comment>
<dbReference type="Pfam" id="PF07676">
    <property type="entry name" value="PD40"/>
    <property type="match status" value="3"/>
</dbReference>
<dbReference type="InterPro" id="IPR011042">
    <property type="entry name" value="6-blade_b-propeller_TolB-like"/>
</dbReference>
<dbReference type="AlphaFoldDB" id="A0A6N9NMC3"/>
<dbReference type="SUPFAM" id="SSF82171">
    <property type="entry name" value="DPP6 N-terminal domain-like"/>
    <property type="match status" value="1"/>
</dbReference>
<dbReference type="InterPro" id="IPR011659">
    <property type="entry name" value="WD40"/>
</dbReference>
<dbReference type="SUPFAM" id="SSF48452">
    <property type="entry name" value="TPR-like"/>
    <property type="match status" value="1"/>
</dbReference>
<dbReference type="Gene3D" id="1.25.40.10">
    <property type="entry name" value="Tetratricopeptide repeat domain"/>
    <property type="match status" value="1"/>
</dbReference>
<keyword evidence="2" id="KW-1185">Reference proteome</keyword>
<dbReference type="Pfam" id="PF14559">
    <property type="entry name" value="TPR_19"/>
    <property type="match status" value="1"/>
</dbReference>
<organism evidence="1 2">
    <name type="scientific">Acidiluteibacter ferrifornacis</name>
    <dbReference type="NCBI Taxonomy" id="2692424"/>
    <lineage>
        <taxon>Bacteria</taxon>
        <taxon>Pseudomonadati</taxon>
        <taxon>Bacteroidota</taxon>
        <taxon>Flavobacteriia</taxon>
        <taxon>Flavobacteriales</taxon>
        <taxon>Cryomorphaceae</taxon>
        <taxon>Acidiluteibacter</taxon>
    </lineage>
</organism>
<sequence>MEKRLLLLMVLIGWNLISIGQTDGYSKKDKIAYEEADSYIAYGDYKTAAELFEELYKKDQANPWINYKLGLSFYELHDFEKAKPYLKRSINTVESAKYYLAHILHYQSYIDEAELMLKSIQSSEIDQKEIQRILDQIEFARIQFKNPQEVTIKNVGEQINSEYPDYVPLITANEEYLYFTSRRPNEEHQLKDVTGQYYEEVYMSLSIDEQWTKAAPIKGNINTEKHDACVGLSPDGNRMFLFKTNTNLIGGDLYESQQINGFWSTPLKMSDKINGEFSIEPSASISIDDRTFYFSSNREGGYGGFDLYRVVKLPNGEWSEAMNLGDKINTPFDDDAPFIHPDGKTLYFSSKGHQSMGGYDIFKSKLTSDNQWGAVENLGFPINTTTDDIYFVIGANEHHGYYSSAKTGGFGGQDIYRINYLEKSLRQSVVKAQIPTLIGNKDGASVTIYDLSTNEIVGAYTPRTRDGRFIFIVDPNVEYEIVIEAMGYEELIKKVSFSIDELLNRPTIEFQLMKN</sequence>
<evidence type="ECO:0000313" key="2">
    <source>
        <dbReference type="Proteomes" id="UP000470771"/>
    </source>
</evidence>
<accession>A0A6N9NMC3</accession>
<protein>
    <submittedName>
        <fullName evidence="1">Uncharacterized protein</fullName>
    </submittedName>
</protein>
<dbReference type="InterPro" id="IPR011990">
    <property type="entry name" value="TPR-like_helical_dom_sf"/>
</dbReference>
<reference evidence="1 2" key="1">
    <citation type="submission" date="2019-12" db="EMBL/GenBank/DDBJ databases">
        <authorList>
            <person name="Zhao J."/>
        </authorList>
    </citation>
    <scope>NUCLEOTIDE SEQUENCE [LARGE SCALE GENOMIC DNA]</scope>
    <source>
        <strain evidence="1 2">S-15</strain>
    </source>
</reference>
<evidence type="ECO:0000313" key="1">
    <source>
        <dbReference type="EMBL" id="NBG67044.1"/>
    </source>
</evidence>
<proteinExistence type="predicted"/>